<comment type="caution">
    <text evidence="2">The sequence shown here is derived from an EMBL/GenBank/DDBJ whole genome shotgun (WGS) entry which is preliminary data.</text>
</comment>
<dbReference type="EMBL" id="JALBUR010000003">
    <property type="protein sequence ID" value="MDX8418965.1"/>
    <property type="molecule type" value="Genomic_DNA"/>
</dbReference>
<dbReference type="SUPFAM" id="SSF51445">
    <property type="entry name" value="(Trans)glycosidases"/>
    <property type="match status" value="1"/>
</dbReference>
<name>A0AB35U6W0_9FIRM</name>
<evidence type="ECO:0000256" key="1">
    <source>
        <dbReference type="ARBA" id="ARBA00010646"/>
    </source>
</evidence>
<dbReference type="Proteomes" id="UP001286174">
    <property type="component" value="Unassembled WGS sequence"/>
</dbReference>
<dbReference type="GO" id="GO:0016998">
    <property type="term" value="P:cell wall macromolecule catabolic process"/>
    <property type="evidence" value="ECO:0007669"/>
    <property type="project" value="InterPro"/>
</dbReference>
<comment type="similarity">
    <text evidence="1">Belongs to the glycosyl hydrolase 25 family.</text>
</comment>
<evidence type="ECO:0000313" key="3">
    <source>
        <dbReference type="Proteomes" id="UP001286174"/>
    </source>
</evidence>
<dbReference type="PANTHER" id="PTHR34135">
    <property type="entry name" value="LYSOZYME"/>
    <property type="match status" value="1"/>
</dbReference>
<dbReference type="InterPro" id="IPR017853">
    <property type="entry name" value="GH"/>
</dbReference>
<dbReference type="PANTHER" id="PTHR34135:SF2">
    <property type="entry name" value="LYSOZYME"/>
    <property type="match status" value="1"/>
</dbReference>
<dbReference type="PROSITE" id="PS51904">
    <property type="entry name" value="GLYCOSYL_HYDROL_F25_2"/>
    <property type="match status" value="1"/>
</dbReference>
<dbReference type="InterPro" id="IPR002053">
    <property type="entry name" value="Glyco_hydro_25"/>
</dbReference>
<keyword evidence="3" id="KW-1185">Reference proteome</keyword>
<dbReference type="Gene3D" id="3.20.20.80">
    <property type="entry name" value="Glycosidases"/>
    <property type="match status" value="1"/>
</dbReference>
<dbReference type="Pfam" id="PF01183">
    <property type="entry name" value="Glyco_hydro_25"/>
    <property type="match status" value="1"/>
</dbReference>
<protein>
    <submittedName>
        <fullName evidence="2">Glycoside hydrolase family 25 protein</fullName>
    </submittedName>
</protein>
<sequence>MAAKRRRRKTRTRTYRTRRTYRRRKTSSRMPLFLIGIFVLIVCAAITSCINREDHYEYDPVTDVQMNTENREYNMYDMTSLISNNGIYSYEDDRYTSQFGVDVSEHNGTIDWAALKADGVQFAMIRIGYRGYDQGTITEDSAFARNIKGAHDAGIQVGVYFFSQAVSEDEAAQEAKWVIERLHSESIDLPVVYDMEMYSDETNARGNTTTRQQRTADAAVFLDNIANAGYSPMLYASTGTYDTVFDPQYLTGYPFWVAEYDTVCSYPYTYAMWQYSESGMLNGVSTNVDLDIRLIEK</sequence>
<dbReference type="GO" id="GO:0003796">
    <property type="term" value="F:lysozyme activity"/>
    <property type="evidence" value="ECO:0007669"/>
    <property type="project" value="InterPro"/>
</dbReference>
<evidence type="ECO:0000313" key="2">
    <source>
        <dbReference type="EMBL" id="MDX8418965.1"/>
    </source>
</evidence>
<dbReference type="RefSeq" id="WP_370595528.1">
    <property type="nucleotide sequence ID" value="NZ_JALBUR010000003.1"/>
</dbReference>
<dbReference type="AlphaFoldDB" id="A0AB35U6W0"/>
<organism evidence="2 3">
    <name type="scientific">Grylomicrobium aquisgranensis</name>
    <dbReference type="NCBI Taxonomy" id="2926318"/>
    <lineage>
        <taxon>Bacteria</taxon>
        <taxon>Bacillati</taxon>
        <taxon>Bacillota</taxon>
        <taxon>Erysipelotrichia</taxon>
        <taxon>Erysipelotrichales</taxon>
        <taxon>Erysipelotrichaceae</taxon>
        <taxon>Grylomicrobium</taxon>
    </lineage>
</organism>
<dbReference type="CDD" id="cd06414">
    <property type="entry name" value="GH25_LytC-like"/>
    <property type="match status" value="1"/>
</dbReference>
<dbReference type="GO" id="GO:0016052">
    <property type="term" value="P:carbohydrate catabolic process"/>
    <property type="evidence" value="ECO:0007669"/>
    <property type="project" value="TreeGrafter"/>
</dbReference>
<proteinExistence type="inferred from homology"/>
<accession>A0AB35U6W0</accession>
<dbReference type="GO" id="GO:0009253">
    <property type="term" value="P:peptidoglycan catabolic process"/>
    <property type="evidence" value="ECO:0007669"/>
    <property type="project" value="InterPro"/>
</dbReference>
<gene>
    <name evidence="2" type="ORF">MOZ60_02525</name>
</gene>
<reference evidence="2 3" key="1">
    <citation type="submission" date="2022-03" db="EMBL/GenBank/DDBJ databases">
        <title>Novel taxa within the pig intestine.</title>
        <authorList>
            <person name="Wylensek D."/>
            <person name="Bishof K."/>
            <person name="Afrizal A."/>
            <person name="Clavel T."/>
        </authorList>
    </citation>
    <scope>NUCLEOTIDE SEQUENCE [LARGE SCALE GENOMIC DNA]</scope>
    <source>
        <strain evidence="2 3">CLA-KB-P133</strain>
    </source>
</reference>
<keyword evidence="2" id="KW-0378">Hydrolase</keyword>